<dbReference type="InterPro" id="IPR003593">
    <property type="entry name" value="AAA+_ATPase"/>
</dbReference>
<dbReference type="SUPFAM" id="SSF52540">
    <property type="entry name" value="P-loop containing nucleoside triphosphate hydrolases"/>
    <property type="match status" value="1"/>
</dbReference>
<gene>
    <name evidence="6" type="ORF">HY912_08930</name>
</gene>
<dbReference type="InterPro" id="IPR025944">
    <property type="entry name" value="Sigma_54_int_dom_CS"/>
</dbReference>
<dbReference type="EMBL" id="JACRDE010000241">
    <property type="protein sequence ID" value="MBI5249605.1"/>
    <property type="molecule type" value="Genomic_DNA"/>
</dbReference>
<dbReference type="Pfam" id="PF08448">
    <property type="entry name" value="PAS_4"/>
    <property type="match status" value="1"/>
</dbReference>
<reference evidence="6" key="1">
    <citation type="submission" date="2020-07" db="EMBL/GenBank/DDBJ databases">
        <title>Huge and variable diversity of episymbiotic CPR bacteria and DPANN archaea in groundwater ecosystems.</title>
        <authorList>
            <person name="He C.Y."/>
            <person name="Keren R."/>
            <person name="Whittaker M."/>
            <person name="Farag I.F."/>
            <person name="Doudna J."/>
            <person name="Cate J.H.D."/>
            <person name="Banfield J.F."/>
        </authorList>
    </citation>
    <scope>NUCLEOTIDE SEQUENCE</scope>
    <source>
        <strain evidence="6">NC_groundwater_1664_Pr3_B-0.1um_52_9</strain>
    </source>
</reference>
<sequence>MWDRIVKDSYHSERTGRDTRRSKNEASRGFPYLWRWDSTAGQVTIIPPLLQDLGYFECDTGIRFDGWDRWVHPDDLDSVTRAFDTRMSGRSDLYRATHRLRMASGTWYPVTAHEIQSRTGVAGKPSWIMGVFEPQDGKTPVEWLQGQKDMMFDGQDNTNQGFGFLNDLRCLLDLVQSTNLYHVFIMDTHLRYSWMNDLMQFQLDCPLSRSLGRTDPDVFGERSDRRLQEACRNVLNGRAARTVFTWPTGNELNAFEGLFLALRDRSGNPLCVYGISTMFANITDMSVLDLDENASAKSRSMRETLAIAETAAGSDSPILLLGETGSGKDWLAKHIHKHSSRATGPFKTVNCANFPSELFETELFGYEPGGHSRATNLKLGLIEVATGGTLVLDEIGDLPITHQAKFLTFLDSRKFTRIGGTEEIDTDVRIIAATNKDLKDEISQGSFRSDLYYRLSVFVIKMPPLRERLNDLPGLVAIILSSLAEEQRLSEPPHVDTSVLEILSEYSWPGNVRELRNVLERALILSKGNPITPDLIVLDPQDEIAHDHIGVQVPNGVRKESTTSDHGDELRNARSRFHGLSREHMLHHVKAIFVDVCGRESGSVTYIASILGTSDEKVRQLLNETRAGEAKRGRPRKSAPEEIISKIQAYLVDRI</sequence>
<dbReference type="Gene3D" id="3.40.50.300">
    <property type="entry name" value="P-loop containing nucleotide triphosphate hydrolases"/>
    <property type="match status" value="1"/>
</dbReference>
<dbReference type="InterPro" id="IPR025662">
    <property type="entry name" value="Sigma_54_int_dom_ATP-bd_1"/>
</dbReference>
<proteinExistence type="predicted"/>
<dbReference type="PROSITE" id="PS00688">
    <property type="entry name" value="SIGMA54_INTERACT_3"/>
    <property type="match status" value="1"/>
</dbReference>
<dbReference type="GO" id="GO:0006355">
    <property type="term" value="P:regulation of DNA-templated transcription"/>
    <property type="evidence" value="ECO:0007669"/>
    <property type="project" value="InterPro"/>
</dbReference>
<evidence type="ECO:0000256" key="4">
    <source>
        <dbReference type="ARBA" id="ARBA00023163"/>
    </source>
</evidence>
<evidence type="ECO:0000313" key="6">
    <source>
        <dbReference type="EMBL" id="MBI5249605.1"/>
    </source>
</evidence>
<evidence type="ECO:0000313" key="7">
    <source>
        <dbReference type="Proteomes" id="UP000807825"/>
    </source>
</evidence>
<dbReference type="AlphaFoldDB" id="A0A9D6V034"/>
<dbReference type="FunFam" id="3.40.50.300:FF:000006">
    <property type="entry name" value="DNA-binding transcriptional regulator NtrC"/>
    <property type="match status" value="1"/>
</dbReference>
<dbReference type="Gene3D" id="3.30.450.20">
    <property type="entry name" value="PAS domain"/>
    <property type="match status" value="1"/>
</dbReference>
<dbReference type="InterPro" id="IPR035965">
    <property type="entry name" value="PAS-like_dom_sf"/>
</dbReference>
<comment type="caution">
    <text evidence="6">The sequence shown here is derived from an EMBL/GenBank/DDBJ whole genome shotgun (WGS) entry which is preliminary data.</text>
</comment>
<dbReference type="Proteomes" id="UP000807825">
    <property type="component" value="Unassembled WGS sequence"/>
</dbReference>
<keyword evidence="4" id="KW-0804">Transcription</keyword>
<accession>A0A9D6V034</accession>
<evidence type="ECO:0000256" key="1">
    <source>
        <dbReference type="ARBA" id="ARBA00022741"/>
    </source>
</evidence>
<dbReference type="SUPFAM" id="SSF55785">
    <property type="entry name" value="PYP-like sensor domain (PAS domain)"/>
    <property type="match status" value="1"/>
</dbReference>
<dbReference type="GO" id="GO:0005524">
    <property type="term" value="F:ATP binding"/>
    <property type="evidence" value="ECO:0007669"/>
    <property type="project" value="UniProtKB-KW"/>
</dbReference>
<dbReference type="Pfam" id="PF00158">
    <property type="entry name" value="Sigma54_activat"/>
    <property type="match status" value="1"/>
</dbReference>
<evidence type="ECO:0000256" key="2">
    <source>
        <dbReference type="ARBA" id="ARBA00022840"/>
    </source>
</evidence>
<dbReference type="CDD" id="cd00009">
    <property type="entry name" value="AAA"/>
    <property type="match status" value="1"/>
</dbReference>
<dbReference type="Gene3D" id="1.10.8.60">
    <property type="match status" value="1"/>
</dbReference>
<evidence type="ECO:0000256" key="3">
    <source>
        <dbReference type="ARBA" id="ARBA00023015"/>
    </source>
</evidence>
<keyword evidence="1" id="KW-0547">Nucleotide-binding</keyword>
<protein>
    <submittedName>
        <fullName evidence="6">Sigma 54-interacting transcriptional regulator</fullName>
    </submittedName>
</protein>
<name>A0A9D6V034_9BACT</name>
<dbReference type="SMART" id="SM00382">
    <property type="entry name" value="AAA"/>
    <property type="match status" value="1"/>
</dbReference>
<dbReference type="Pfam" id="PF25601">
    <property type="entry name" value="AAA_lid_14"/>
    <property type="match status" value="1"/>
</dbReference>
<dbReference type="PROSITE" id="PS00675">
    <property type="entry name" value="SIGMA54_INTERACT_1"/>
    <property type="match status" value="1"/>
</dbReference>
<evidence type="ECO:0000259" key="5">
    <source>
        <dbReference type="PROSITE" id="PS50045"/>
    </source>
</evidence>
<dbReference type="InterPro" id="IPR027417">
    <property type="entry name" value="P-loop_NTPase"/>
</dbReference>
<dbReference type="PROSITE" id="PS50045">
    <property type="entry name" value="SIGMA54_INTERACT_4"/>
    <property type="match status" value="1"/>
</dbReference>
<keyword evidence="2" id="KW-0067">ATP-binding</keyword>
<keyword evidence="3" id="KW-0805">Transcription regulation</keyword>
<organism evidence="6 7">
    <name type="scientific">Desulfomonile tiedjei</name>
    <dbReference type="NCBI Taxonomy" id="2358"/>
    <lineage>
        <taxon>Bacteria</taxon>
        <taxon>Pseudomonadati</taxon>
        <taxon>Thermodesulfobacteriota</taxon>
        <taxon>Desulfomonilia</taxon>
        <taxon>Desulfomonilales</taxon>
        <taxon>Desulfomonilaceae</taxon>
        <taxon>Desulfomonile</taxon>
    </lineage>
</organism>
<dbReference type="InterPro" id="IPR058031">
    <property type="entry name" value="AAA_lid_NorR"/>
</dbReference>
<dbReference type="InterPro" id="IPR002078">
    <property type="entry name" value="Sigma_54_int"/>
</dbReference>
<dbReference type="PANTHER" id="PTHR32071">
    <property type="entry name" value="TRANSCRIPTIONAL REGULATORY PROTEIN"/>
    <property type="match status" value="1"/>
</dbReference>
<feature type="domain" description="Sigma-54 factor interaction" evidence="5">
    <location>
        <begin position="294"/>
        <end position="524"/>
    </location>
</feature>
<dbReference type="InterPro" id="IPR013656">
    <property type="entry name" value="PAS_4"/>
</dbReference>